<reference evidence="2 3" key="1">
    <citation type="submission" date="2020-11" db="EMBL/GenBank/DDBJ databases">
        <title>Carbohydrate-dependent, anaerobic sulfur respiration: A novel catabolism in halophilic archaea.</title>
        <authorList>
            <person name="Sorokin D.Y."/>
            <person name="Messina E."/>
            <person name="Smedile F."/>
            <person name="La Cono V."/>
            <person name="Hallsworth J.E."/>
            <person name="Yakimov M.M."/>
        </authorList>
    </citation>
    <scope>NUCLEOTIDE SEQUENCE [LARGE SCALE GENOMIC DNA]</scope>
    <source>
        <strain evidence="2 3">HSR12-2</strain>
    </source>
</reference>
<dbReference type="GeneID" id="68850986"/>
<sequence>MAEQTHRERARDTSKQVYTVALQATAALVVLLVFAGLAYLVSIDRIDGSALLLYAGVLLGFILSAAWRRR</sequence>
<keyword evidence="3" id="KW-1185">Reference proteome</keyword>
<keyword evidence="1" id="KW-0812">Transmembrane</keyword>
<dbReference type="KEGG" id="hds:HSR122_0313"/>
<dbReference type="AlphaFoldDB" id="A0A897N536"/>
<feature type="transmembrane region" description="Helical" evidence="1">
    <location>
        <begin position="48"/>
        <end position="67"/>
    </location>
</feature>
<organism evidence="2 3">
    <name type="scientific">Halapricum desulfuricans</name>
    <dbReference type="NCBI Taxonomy" id="2841257"/>
    <lineage>
        <taxon>Archaea</taxon>
        <taxon>Methanobacteriati</taxon>
        <taxon>Methanobacteriota</taxon>
        <taxon>Stenosarchaea group</taxon>
        <taxon>Halobacteria</taxon>
        <taxon>Halobacteriales</taxon>
        <taxon>Haloarculaceae</taxon>
        <taxon>Halapricum</taxon>
    </lineage>
</organism>
<dbReference type="EMBL" id="CP064788">
    <property type="protein sequence ID" value="QSG07724.1"/>
    <property type="molecule type" value="Genomic_DNA"/>
</dbReference>
<dbReference type="RefSeq" id="WP_229110918.1">
    <property type="nucleotide sequence ID" value="NZ_CP064788.1"/>
</dbReference>
<protein>
    <submittedName>
        <fullName evidence="2">Uncharacterized protein</fullName>
    </submittedName>
</protein>
<name>A0A897N536_9EURY</name>
<keyword evidence="1" id="KW-0472">Membrane</keyword>
<evidence type="ECO:0000313" key="3">
    <source>
        <dbReference type="Proteomes" id="UP000662973"/>
    </source>
</evidence>
<gene>
    <name evidence="2" type="ORF">HSR122_0313</name>
</gene>
<evidence type="ECO:0000256" key="1">
    <source>
        <dbReference type="SAM" id="Phobius"/>
    </source>
</evidence>
<proteinExistence type="predicted"/>
<evidence type="ECO:0000313" key="2">
    <source>
        <dbReference type="EMBL" id="QSG07724.1"/>
    </source>
</evidence>
<keyword evidence="1" id="KW-1133">Transmembrane helix</keyword>
<dbReference type="Proteomes" id="UP000662973">
    <property type="component" value="Chromosome"/>
</dbReference>
<feature type="transmembrane region" description="Helical" evidence="1">
    <location>
        <begin position="20"/>
        <end position="42"/>
    </location>
</feature>
<accession>A0A897N536</accession>